<dbReference type="Proteomes" id="UP001233782">
    <property type="component" value="Unassembled WGS sequence"/>
</dbReference>
<sequence length="342" mass="39609">MNEKRKNYENKIPGGLFHYLRWVRTQFGFSYKKWDSKRIAFVSVLISISVVFFIISVRILPINALPSYKFSFIGLPVKITGFIFGPVVGIITGVLADLISFLLVPSYYHYLYTIAIAIAGFIPGLCGYYFFNLNEMFFSSKYRIYKYKEIISFFQKKYDEALLKGNSIDIQYFSEEIAFYEVKIIMLENRKKPTAMINFAFVSTLISLAIQGILIFVIFSRIPAENFENNRFIKNKLFYIFLTSLGFIVMFVFAIFYRVFLKGKYRTFIEIMAIISLSAILEFANTMLLAIADTITLKVDFWINLTQHASTGPIKIFWNLSIILATYKVVYPLISSKEGARL</sequence>
<feature type="transmembrane region" description="Helical" evidence="1">
    <location>
        <begin position="272"/>
        <end position="296"/>
    </location>
</feature>
<dbReference type="EMBL" id="CP101127">
    <property type="protein sequence ID" value="UTO25885.1"/>
    <property type="molecule type" value="Genomic_DNA"/>
</dbReference>
<name>A0A063YLF2_9BACT</name>
<dbReference type="GeneID" id="75105520"/>
<feature type="transmembrane region" description="Helical" evidence="1">
    <location>
        <begin position="110"/>
        <end position="131"/>
    </location>
</feature>
<dbReference type="Proteomes" id="UP001059349">
    <property type="component" value="Chromosome"/>
</dbReference>
<protein>
    <submittedName>
        <fullName evidence="4">ECF transporter S component</fullName>
    </submittedName>
</protein>
<feature type="transmembrane region" description="Helical" evidence="1">
    <location>
        <begin position="195"/>
        <end position="219"/>
    </location>
</feature>
<dbReference type="KEGG" id="mhyv:MHSN_03135"/>
<feature type="transmembrane region" description="Helical" evidence="1">
    <location>
        <begin position="39"/>
        <end position="60"/>
    </location>
</feature>
<dbReference type="Gene3D" id="1.10.1760.20">
    <property type="match status" value="1"/>
</dbReference>
<evidence type="ECO:0000313" key="6">
    <source>
        <dbReference type="Proteomes" id="UP001059349"/>
    </source>
</evidence>
<reference evidence="4" key="2">
    <citation type="submission" date="2022-07" db="EMBL/GenBank/DDBJ databases">
        <title>Complete genome of Mycoplasma hyosynoviae B1.</title>
        <authorList>
            <person name="Spergser J."/>
        </authorList>
    </citation>
    <scope>NUCLEOTIDE SEQUENCE</scope>
    <source>
        <strain evidence="4">B1</strain>
    </source>
</reference>
<organism evidence="4 6">
    <name type="scientific">Metamycoplasma hyosynoviae</name>
    <dbReference type="NCBI Taxonomy" id="29559"/>
    <lineage>
        <taxon>Bacteria</taxon>
        <taxon>Bacillati</taxon>
        <taxon>Mycoplasmatota</taxon>
        <taxon>Mycoplasmoidales</taxon>
        <taxon>Metamycoplasmataceae</taxon>
        <taxon>Metamycoplasma</taxon>
    </lineage>
</organism>
<dbReference type="Proteomes" id="UP000264882">
    <property type="component" value="Chromosome"/>
</dbReference>
<reference evidence="3" key="3">
    <citation type="submission" date="2023-04" db="EMBL/GenBank/DDBJ databases">
        <title>Genomes of recent Mycoplasma hyosynoviae isolates 2023.</title>
        <authorList>
            <person name="Spergser J."/>
        </authorList>
    </citation>
    <scope>NUCLEOTIDE SEQUENCE</scope>
    <source>
        <strain evidence="3">SN1J23N</strain>
    </source>
</reference>
<evidence type="ECO:0000313" key="5">
    <source>
        <dbReference type="Proteomes" id="UP000264882"/>
    </source>
</evidence>
<feature type="transmembrane region" description="Helical" evidence="1">
    <location>
        <begin position="239"/>
        <end position="260"/>
    </location>
</feature>
<evidence type="ECO:0000256" key="1">
    <source>
        <dbReference type="SAM" id="Phobius"/>
    </source>
</evidence>
<reference evidence="2 5" key="1">
    <citation type="submission" date="2014-06" db="EMBL/GenBank/DDBJ databases">
        <title>The Whole Genome Sequence of Mycoplasma hyosynoviae strain ATCC 27095.</title>
        <authorList>
            <person name="Calcutt M.J."/>
            <person name="Foecking M.F."/>
        </authorList>
    </citation>
    <scope>NUCLEOTIDE SEQUENCE [LARGE SCALE GENOMIC DNA]</scope>
    <source>
        <strain evidence="2 5">M60</strain>
    </source>
</reference>
<dbReference type="EMBL" id="JASBCP010000001">
    <property type="protein sequence ID" value="MDI3047696.1"/>
    <property type="molecule type" value="Genomic_DNA"/>
</dbReference>
<evidence type="ECO:0000313" key="3">
    <source>
        <dbReference type="EMBL" id="MDI3047696.1"/>
    </source>
</evidence>
<keyword evidence="5" id="KW-1185">Reference proteome</keyword>
<dbReference type="EMBL" id="CP008748">
    <property type="protein sequence ID" value="ASI54146.1"/>
    <property type="molecule type" value="Genomic_DNA"/>
</dbReference>
<feature type="transmembrane region" description="Helical" evidence="1">
    <location>
        <begin position="81"/>
        <end position="104"/>
    </location>
</feature>
<accession>A0A063YLF2</accession>
<keyword evidence="1" id="KW-1133">Transmembrane helix</keyword>
<dbReference type="RefSeq" id="WP_036443714.1">
    <property type="nucleotide sequence ID" value="NZ_CP008748.1"/>
</dbReference>
<gene>
    <name evidence="2" type="ORF">MHSN_03135</name>
    <name evidence="4" type="ORF">NMG93_03365</name>
    <name evidence="3" type="ORF">QJ129_00235</name>
</gene>
<keyword evidence="1" id="KW-0812">Transmembrane</keyword>
<dbReference type="OrthoDB" id="397639at2"/>
<dbReference type="AlphaFoldDB" id="A0A063YLF2"/>
<dbReference type="STRING" id="29559.NPL3_02325"/>
<proteinExistence type="predicted"/>
<keyword evidence="1" id="KW-0472">Membrane</keyword>
<feature type="transmembrane region" description="Helical" evidence="1">
    <location>
        <begin position="316"/>
        <end position="334"/>
    </location>
</feature>
<evidence type="ECO:0000313" key="2">
    <source>
        <dbReference type="EMBL" id="ASI54146.1"/>
    </source>
</evidence>
<evidence type="ECO:0000313" key="4">
    <source>
        <dbReference type="EMBL" id="UTO25885.1"/>
    </source>
</evidence>